<sequence>MVRITISNLQCVFFFLCIAQVWSALHFRRKVKSAGVAFKKGVPLFRNQSIQDDNSTLGYQIDILMVADYSIYKNFLRIVRGDEYSALSATNDYLYAIFEQVRSIYDGNRLFENVPVTLNLASTMTIIREEDCPLLSYLNQSILDNLDNGTHSLYLRMNALDAVNYVQKWVAEYSQWIPAHNHIILLTKNGNAGCLLRSKSRERRLRRTSQRRHRKPGELLVRQNQCKIAFGSHYSVCPRKEYASKDPCQRLWCKNRRLRRSSPCETKVYLPLLDGTKCGPDKWCLGGICVTNDKDKEDCADLNPSMCRKLPHEKLQEFCQSKQFRLLCCVTCLQTTHYANSHKS</sequence>
<dbReference type="Pfam" id="PF17771">
    <property type="entry name" value="ADAMTS_CR_2"/>
    <property type="match status" value="1"/>
</dbReference>
<feature type="chain" id="PRO_5043126390" evidence="6">
    <location>
        <begin position="24"/>
        <end position="344"/>
    </location>
</feature>
<keyword evidence="4" id="KW-1015">Disulfide bond</keyword>
<name>A0A0N5CVH2_THECL</name>
<evidence type="ECO:0000313" key="8">
    <source>
        <dbReference type="EMBL" id="VDN01383.1"/>
    </source>
</evidence>
<evidence type="ECO:0000313" key="9">
    <source>
        <dbReference type="Proteomes" id="UP000276776"/>
    </source>
</evidence>
<organism evidence="10">
    <name type="scientific">Thelazia callipaeda</name>
    <name type="common">Oriental eyeworm</name>
    <name type="synonym">Parasitic nematode</name>
    <dbReference type="NCBI Taxonomy" id="103827"/>
    <lineage>
        <taxon>Eukaryota</taxon>
        <taxon>Metazoa</taxon>
        <taxon>Ecdysozoa</taxon>
        <taxon>Nematoda</taxon>
        <taxon>Chromadorea</taxon>
        <taxon>Rhabditida</taxon>
        <taxon>Spirurina</taxon>
        <taxon>Spiruromorpha</taxon>
        <taxon>Thelazioidea</taxon>
        <taxon>Thelaziidae</taxon>
        <taxon>Thelazia</taxon>
    </lineage>
</organism>
<keyword evidence="5" id="KW-0325">Glycoprotein</keyword>
<reference evidence="8 9" key="2">
    <citation type="submission" date="2018-11" db="EMBL/GenBank/DDBJ databases">
        <authorList>
            <consortium name="Pathogen Informatics"/>
        </authorList>
    </citation>
    <scope>NUCLEOTIDE SEQUENCE [LARGE SCALE GENOMIC DNA]</scope>
</reference>
<dbReference type="GO" id="GO:0008237">
    <property type="term" value="F:metallopeptidase activity"/>
    <property type="evidence" value="ECO:0007669"/>
    <property type="project" value="InterPro"/>
</dbReference>
<evidence type="ECO:0000313" key="10">
    <source>
        <dbReference type="WBParaSite" id="TCLT_0000430401-mRNA-1"/>
    </source>
</evidence>
<evidence type="ECO:0000256" key="5">
    <source>
        <dbReference type="ARBA" id="ARBA00023180"/>
    </source>
</evidence>
<accession>A0A0N5CVH2</accession>
<keyword evidence="9" id="KW-1185">Reference proteome</keyword>
<evidence type="ECO:0000256" key="6">
    <source>
        <dbReference type="SAM" id="SignalP"/>
    </source>
</evidence>
<evidence type="ECO:0000256" key="4">
    <source>
        <dbReference type="ARBA" id="ARBA00023157"/>
    </source>
</evidence>
<evidence type="ECO:0000256" key="2">
    <source>
        <dbReference type="ARBA" id="ARBA00022801"/>
    </source>
</evidence>
<evidence type="ECO:0000256" key="3">
    <source>
        <dbReference type="ARBA" id="ARBA00022833"/>
    </source>
</evidence>
<keyword evidence="2" id="KW-0378">Hydrolase</keyword>
<protein>
    <submittedName>
        <fullName evidence="10">ADAM_CR_2 domain-containing protein</fullName>
    </submittedName>
</protein>
<evidence type="ECO:0000256" key="1">
    <source>
        <dbReference type="ARBA" id="ARBA00022723"/>
    </source>
</evidence>
<dbReference type="GO" id="GO:0046872">
    <property type="term" value="F:metal ion binding"/>
    <property type="evidence" value="ECO:0007669"/>
    <property type="project" value="UniProtKB-KW"/>
</dbReference>
<reference evidence="10" key="1">
    <citation type="submission" date="2017-02" db="UniProtKB">
        <authorList>
            <consortium name="WormBaseParasite"/>
        </authorList>
    </citation>
    <scope>IDENTIFICATION</scope>
</reference>
<feature type="signal peptide" evidence="6">
    <location>
        <begin position="1"/>
        <end position="23"/>
    </location>
</feature>
<keyword evidence="6" id="KW-0732">Signal</keyword>
<dbReference type="AlphaFoldDB" id="A0A0N5CVH2"/>
<dbReference type="InterPro" id="IPR024079">
    <property type="entry name" value="MetalloPept_cat_dom_sf"/>
</dbReference>
<keyword evidence="1" id="KW-0479">Metal-binding</keyword>
<dbReference type="STRING" id="103827.A0A0N5CVH2"/>
<keyword evidence="3" id="KW-0862">Zinc</keyword>
<dbReference type="Gene3D" id="3.40.390.10">
    <property type="entry name" value="Collagenase (Catalytic Domain)"/>
    <property type="match status" value="1"/>
</dbReference>
<dbReference type="Proteomes" id="UP000276776">
    <property type="component" value="Unassembled WGS sequence"/>
</dbReference>
<dbReference type="Gene3D" id="3.40.1620.60">
    <property type="match status" value="1"/>
</dbReference>
<evidence type="ECO:0000259" key="7">
    <source>
        <dbReference type="Pfam" id="PF17771"/>
    </source>
</evidence>
<gene>
    <name evidence="8" type="ORF">TCLT_LOCUS4293</name>
</gene>
<dbReference type="InterPro" id="IPR041645">
    <property type="entry name" value="ADAMTS_CR_2"/>
</dbReference>
<dbReference type="OrthoDB" id="10035764at2759"/>
<dbReference type="OMA" id="THYANSH"/>
<dbReference type="EMBL" id="UYYF01004283">
    <property type="protein sequence ID" value="VDN01383.1"/>
    <property type="molecule type" value="Genomic_DNA"/>
</dbReference>
<dbReference type="WBParaSite" id="TCLT_0000430401-mRNA-1">
    <property type="protein sequence ID" value="TCLT_0000430401-mRNA-1"/>
    <property type="gene ID" value="TCLT_0000430401"/>
</dbReference>
<feature type="domain" description="ADAMTS cysteine-rich" evidence="7">
    <location>
        <begin position="216"/>
        <end position="290"/>
    </location>
</feature>
<proteinExistence type="predicted"/>